<name>A0A9E4KEF5_9GAMM</name>
<gene>
    <name evidence="1" type="ORF">JAZ07_13485</name>
</gene>
<comment type="caution">
    <text evidence="1">The sequence shown here is derived from an EMBL/GenBank/DDBJ whole genome shotgun (WGS) entry which is preliminary data.</text>
</comment>
<dbReference type="Proteomes" id="UP000886667">
    <property type="component" value="Unassembled WGS sequence"/>
</dbReference>
<accession>A0A9E4KEF5</accession>
<dbReference type="InterPro" id="IPR014942">
    <property type="entry name" value="AbiEii"/>
</dbReference>
<keyword evidence="1" id="KW-0808">Transferase</keyword>
<sequence>MSTIDSSLFLDIADALRISSPAIVEKDYWATQLLKEISQLTPEGFQLVFSGGTCLAKAHQNTFRMSEDIDIKMIPNADTLAQSKNQQRQLRRDIHQLILNIISDSGIFKLAADPKKRNEGKYQQFLIEYPRDHDTLEALRPHLQLDLTESDLLEDPVELSLSSLYASTLKEPGEVQSIACVTVHSTASEKFVSLLRRTASHARDNSRPDDETLIRHVYDLHLIYESMASPSALKPMVKQVIEIDKSQFGNQHKEFVNNANSELRYGLSLLIDEAHHQERYNQFIGPLVYHPSPAKWDEAISSVQELADHWL</sequence>
<protein>
    <submittedName>
        <fullName evidence="1">Nucleotidyl transferase AbiEii/AbiGii toxin family protein</fullName>
    </submittedName>
</protein>
<evidence type="ECO:0000313" key="1">
    <source>
        <dbReference type="EMBL" id="MCG7947351.1"/>
    </source>
</evidence>
<dbReference type="GO" id="GO:0016740">
    <property type="term" value="F:transferase activity"/>
    <property type="evidence" value="ECO:0007669"/>
    <property type="project" value="UniProtKB-KW"/>
</dbReference>
<dbReference type="EMBL" id="JAEPCM010000466">
    <property type="protein sequence ID" value="MCG7947351.1"/>
    <property type="molecule type" value="Genomic_DNA"/>
</dbReference>
<dbReference type="Gene3D" id="3.10.450.620">
    <property type="entry name" value="JHP933, nucleotidyltransferase-like core domain"/>
    <property type="match status" value="1"/>
</dbReference>
<dbReference type="Pfam" id="PF08843">
    <property type="entry name" value="AbiEii"/>
    <property type="match status" value="1"/>
</dbReference>
<reference evidence="1" key="1">
    <citation type="journal article" date="2021" name="Proc. Natl. Acad. Sci. U.S.A.">
        <title>Global biogeography of chemosynthetic symbionts reveals both localized and globally distributed symbiont groups. .</title>
        <authorList>
            <person name="Osvatic J.T."/>
            <person name="Wilkins L.G.E."/>
            <person name="Leibrecht L."/>
            <person name="Leray M."/>
            <person name="Zauner S."/>
            <person name="Polzin J."/>
            <person name="Camacho Y."/>
            <person name="Gros O."/>
            <person name="van Gils J.A."/>
            <person name="Eisen J.A."/>
            <person name="Petersen J.M."/>
            <person name="Yuen B."/>
        </authorList>
    </citation>
    <scope>NUCLEOTIDE SEQUENCE</scope>
    <source>
        <strain evidence="1">MAGclacostrist064TRANS</strain>
    </source>
</reference>
<dbReference type="AlphaFoldDB" id="A0A9E4KEF5"/>
<organism evidence="1 2">
    <name type="scientific">Candidatus Thiodiazotropha taylori</name>
    <dbReference type="NCBI Taxonomy" id="2792791"/>
    <lineage>
        <taxon>Bacteria</taxon>
        <taxon>Pseudomonadati</taxon>
        <taxon>Pseudomonadota</taxon>
        <taxon>Gammaproteobacteria</taxon>
        <taxon>Chromatiales</taxon>
        <taxon>Sedimenticolaceae</taxon>
        <taxon>Candidatus Thiodiazotropha</taxon>
    </lineage>
</organism>
<proteinExistence type="predicted"/>
<evidence type="ECO:0000313" key="2">
    <source>
        <dbReference type="Proteomes" id="UP000886667"/>
    </source>
</evidence>